<dbReference type="AlphaFoldDB" id="A0A8J2SF76"/>
<gene>
    <name evidence="12" type="ORF">PECAL_1P30050</name>
</gene>
<dbReference type="GO" id="GO:0030943">
    <property type="term" value="F:mitochondrion targeting sequence binding"/>
    <property type="evidence" value="ECO:0007669"/>
    <property type="project" value="TreeGrafter"/>
</dbReference>
<comment type="caution">
    <text evidence="12">The sequence shown here is derived from an EMBL/GenBank/DDBJ whole genome shotgun (WGS) entry which is preliminary data.</text>
</comment>
<evidence type="ECO:0000256" key="8">
    <source>
        <dbReference type="ARBA" id="ARBA00023136"/>
    </source>
</evidence>
<dbReference type="PROSITE" id="PS50005">
    <property type="entry name" value="TPR"/>
    <property type="match status" value="1"/>
</dbReference>
<name>A0A8J2SF76_9STRA</name>
<feature type="repeat" description="TPR" evidence="10">
    <location>
        <begin position="457"/>
        <end position="490"/>
    </location>
</feature>
<keyword evidence="3" id="KW-0677">Repeat</keyword>
<dbReference type="GO" id="GO:0030150">
    <property type="term" value="P:protein import into mitochondrial matrix"/>
    <property type="evidence" value="ECO:0007669"/>
    <property type="project" value="TreeGrafter"/>
</dbReference>
<keyword evidence="2" id="KW-0812">Transmembrane</keyword>
<proteinExistence type="inferred from homology"/>
<dbReference type="GO" id="GO:0008320">
    <property type="term" value="F:protein transmembrane transporter activity"/>
    <property type="evidence" value="ECO:0007669"/>
    <property type="project" value="TreeGrafter"/>
</dbReference>
<evidence type="ECO:0000256" key="1">
    <source>
        <dbReference type="ARBA" id="ARBA00004572"/>
    </source>
</evidence>
<protein>
    <recommendedName>
        <fullName evidence="14">Mitochondrial import receptor subunit TOM70</fullName>
    </recommendedName>
</protein>
<keyword evidence="6" id="KW-1133">Transmembrane helix</keyword>
<evidence type="ECO:0000256" key="2">
    <source>
        <dbReference type="ARBA" id="ARBA00022692"/>
    </source>
</evidence>
<keyword evidence="4" id="KW-1000">Mitochondrion outer membrane</keyword>
<dbReference type="PANTHER" id="PTHR46208">
    <property type="entry name" value="MITOCHONDRIAL IMPORT RECEPTOR SUBUNIT TOM70"/>
    <property type="match status" value="1"/>
</dbReference>
<evidence type="ECO:0000256" key="9">
    <source>
        <dbReference type="ARBA" id="ARBA00038030"/>
    </source>
</evidence>
<evidence type="ECO:0008006" key="14">
    <source>
        <dbReference type="Google" id="ProtNLM"/>
    </source>
</evidence>
<dbReference type="SMART" id="SM00028">
    <property type="entry name" value="TPR"/>
    <property type="match status" value="6"/>
</dbReference>
<evidence type="ECO:0000256" key="7">
    <source>
        <dbReference type="ARBA" id="ARBA00023128"/>
    </source>
</evidence>
<dbReference type="Proteomes" id="UP000789595">
    <property type="component" value="Unassembled WGS sequence"/>
</dbReference>
<evidence type="ECO:0000256" key="11">
    <source>
        <dbReference type="SAM" id="MobiDB-lite"/>
    </source>
</evidence>
<evidence type="ECO:0000313" key="12">
    <source>
        <dbReference type="EMBL" id="CAH0366509.1"/>
    </source>
</evidence>
<dbReference type="GO" id="GO:0045039">
    <property type="term" value="P:protein insertion into mitochondrial inner membrane"/>
    <property type="evidence" value="ECO:0007669"/>
    <property type="project" value="TreeGrafter"/>
</dbReference>
<evidence type="ECO:0000313" key="13">
    <source>
        <dbReference type="Proteomes" id="UP000789595"/>
    </source>
</evidence>
<evidence type="ECO:0000256" key="10">
    <source>
        <dbReference type="PROSITE-ProRule" id="PRU00339"/>
    </source>
</evidence>
<dbReference type="OrthoDB" id="2942533at2759"/>
<keyword evidence="8" id="KW-0472">Membrane</keyword>
<dbReference type="InterPro" id="IPR019734">
    <property type="entry name" value="TPR_rpt"/>
</dbReference>
<organism evidence="12 13">
    <name type="scientific">Pelagomonas calceolata</name>
    <dbReference type="NCBI Taxonomy" id="35677"/>
    <lineage>
        <taxon>Eukaryota</taxon>
        <taxon>Sar</taxon>
        <taxon>Stramenopiles</taxon>
        <taxon>Ochrophyta</taxon>
        <taxon>Pelagophyceae</taxon>
        <taxon>Pelagomonadales</taxon>
        <taxon>Pelagomonadaceae</taxon>
        <taxon>Pelagomonas</taxon>
    </lineage>
</organism>
<dbReference type="Gene3D" id="1.25.40.10">
    <property type="entry name" value="Tetratricopeptide repeat domain"/>
    <property type="match status" value="2"/>
</dbReference>
<accession>A0A8J2SF76</accession>
<feature type="region of interest" description="Disordered" evidence="11">
    <location>
        <begin position="31"/>
        <end position="59"/>
    </location>
</feature>
<evidence type="ECO:0000256" key="4">
    <source>
        <dbReference type="ARBA" id="ARBA00022787"/>
    </source>
</evidence>
<dbReference type="InterPro" id="IPR011990">
    <property type="entry name" value="TPR-like_helical_dom_sf"/>
</dbReference>
<dbReference type="GO" id="GO:0005741">
    <property type="term" value="C:mitochondrial outer membrane"/>
    <property type="evidence" value="ECO:0007669"/>
    <property type="project" value="UniProtKB-SubCell"/>
</dbReference>
<keyword evidence="7" id="KW-0496">Mitochondrion</keyword>
<comment type="similarity">
    <text evidence="9">Belongs to the Tom70 family.</text>
</comment>
<comment type="subcellular location">
    <subcellularLocation>
        <location evidence="1">Mitochondrion outer membrane</location>
        <topology evidence="1">Single-pass membrane protein</topology>
    </subcellularLocation>
</comment>
<sequence>MPRPATKALAVAAAAGVGIAALVWWARQQKKDSELDDEADAPPPPRTEEAPKDAASGEAVKAEFNSCKQKAFELFKASPPRYAEAAEWFSKAIDLSIAHETLAPQRKALYNNRSACRERCDDLEASLEDCAVVLASDPQHAKVRRRRARIFDKLGRNEEALVEICADLLIQREAFKKALQAGRQADQPTPVDNVESVMRAVGAAAAEEVLAARRASGAKFGMPSSNTITQLLMTYAAYDSRAQAASTDSTDYATSIKAARASGDDAETIRLLLQRAETATYSKRYEAARKDVELASAQKVKAEANGQQFPPALVAELERAAGLYKHLVHDLSGAAECYERALALESDPAKRVETRVRLAGVHVDNADMASADASLDAALADADGASVSDVHMHRAQLRVIRRDLEAAKNDLEACIAVAPGHVLARLRLATVLIHSGADAQSVEEQVEAAERLAPTMSEVYQVKGEVLLAKADLRGAIRQFDEAIRLDESNPVPLYNKGLTLIQMNQFEAHNAQKLFESALAVDPTCMVALMRLSELKLQLAASFDQAQAVVDMLGGAMQNCRDKDELVELSTVRAMAVAQLAAARDVGLTSFQM</sequence>
<keyword evidence="13" id="KW-1185">Reference proteome</keyword>
<reference evidence="12" key="1">
    <citation type="submission" date="2021-11" db="EMBL/GenBank/DDBJ databases">
        <authorList>
            <consortium name="Genoscope - CEA"/>
            <person name="William W."/>
        </authorList>
    </citation>
    <scope>NUCLEOTIDE SEQUENCE</scope>
</reference>
<dbReference type="EMBL" id="CAKKNE010000001">
    <property type="protein sequence ID" value="CAH0366509.1"/>
    <property type="molecule type" value="Genomic_DNA"/>
</dbReference>
<evidence type="ECO:0000256" key="3">
    <source>
        <dbReference type="ARBA" id="ARBA00022737"/>
    </source>
</evidence>
<dbReference type="PANTHER" id="PTHR46208:SF1">
    <property type="entry name" value="MITOCHONDRIAL IMPORT RECEPTOR SUBUNIT TOM70"/>
    <property type="match status" value="1"/>
</dbReference>
<evidence type="ECO:0000256" key="5">
    <source>
        <dbReference type="ARBA" id="ARBA00022803"/>
    </source>
</evidence>
<dbReference type="SUPFAM" id="SSF48452">
    <property type="entry name" value="TPR-like"/>
    <property type="match status" value="1"/>
</dbReference>
<evidence type="ECO:0000256" key="6">
    <source>
        <dbReference type="ARBA" id="ARBA00022989"/>
    </source>
</evidence>
<keyword evidence="5 10" id="KW-0802">TPR repeat</keyword>